<feature type="transmembrane region" description="Helical" evidence="6">
    <location>
        <begin position="81"/>
        <end position="98"/>
    </location>
</feature>
<feature type="domain" description="Phosphatidylglycerol lysyltransferase C-terminal" evidence="7">
    <location>
        <begin position="234"/>
        <end position="542"/>
    </location>
</feature>
<evidence type="ECO:0000256" key="2">
    <source>
        <dbReference type="ARBA" id="ARBA00022475"/>
    </source>
</evidence>
<keyword evidence="3 6" id="KW-0812">Transmembrane</keyword>
<evidence type="ECO:0000256" key="3">
    <source>
        <dbReference type="ARBA" id="ARBA00022692"/>
    </source>
</evidence>
<keyword evidence="4 6" id="KW-1133">Transmembrane helix</keyword>
<proteinExistence type="predicted"/>
<name>A0ABV8FAU4_9ACTN</name>
<feature type="transmembrane region" description="Helical" evidence="6">
    <location>
        <begin position="12"/>
        <end position="33"/>
    </location>
</feature>
<organism evidence="9 10">
    <name type="scientific">Streptosporangium jomthongense</name>
    <dbReference type="NCBI Taxonomy" id="1193683"/>
    <lineage>
        <taxon>Bacteria</taxon>
        <taxon>Bacillati</taxon>
        <taxon>Actinomycetota</taxon>
        <taxon>Actinomycetes</taxon>
        <taxon>Streptosporangiales</taxon>
        <taxon>Streptosporangiaceae</taxon>
        <taxon>Streptosporangium</taxon>
    </lineage>
</organism>
<feature type="transmembrane region" description="Helical" evidence="6">
    <location>
        <begin position="195"/>
        <end position="216"/>
    </location>
</feature>
<dbReference type="RefSeq" id="WP_352011649.1">
    <property type="nucleotide sequence ID" value="NZ_JBHSBC010000037.1"/>
</dbReference>
<dbReference type="PANTHER" id="PTHR34697">
    <property type="entry name" value="PHOSPHATIDYLGLYCEROL LYSYLTRANSFERASE"/>
    <property type="match status" value="1"/>
</dbReference>
<dbReference type="InterPro" id="IPR031553">
    <property type="entry name" value="tRNA-synt_2_TM"/>
</dbReference>
<evidence type="ECO:0000256" key="4">
    <source>
        <dbReference type="ARBA" id="ARBA00022989"/>
    </source>
</evidence>
<keyword evidence="10" id="KW-1185">Reference proteome</keyword>
<accession>A0ABV8FAU4</accession>
<sequence>MRERPPISRPWVPAAAGYASLTIGILDIVKAVVPPFRGTRVSEIAGFLPGTVTSIAQAASLVMGILLVMLAHALKRRKVRAWRTVVLLLPLSALIELVHMHRIIGAAISMLVFAVLVVNRREFHALSDPRTRWRAVWNLLLMFVLDVAIGWVVVNTHPHTIVGDPSLSDRLQHVLLGLVGLEGPVVYSSGRTADLVYFSLTGLGLLTAVTTAYLALRPEKPAAELSGEQEEAVREMLARHGARDSLGYFALRRDKSVIFSPSGKAAIAYRVVAGVMLASGDPVGDIEAWPGAIRRFLDEATRHAWVPAVIGCSEAGGEVWTREGDLSALEIGDEAVVETAGFTLQGRAMRNVRQMVNRVERAGYTCRVRRVGTLSETERRLIREAADSWRGTETERGFSMALGRFGDPADDECVVVTAHRSCEDGAAPPGEDIRAVLHFVPWGRDGISLDLMRRDRDADPGLNELLIVKALQAAPELGVSRVSLNFAMFRAVLARGERLGAGPVLRAWHAVLVFLSRWFQIESLYRFNAKFHPLWVPRFVVYPAARDLPRIGIAALQAEAFINVALPGVPLRRRRRSRPGDVPGERTALPG</sequence>
<dbReference type="InterPro" id="IPR051211">
    <property type="entry name" value="PG_lysyltransferase"/>
</dbReference>
<evidence type="ECO:0000256" key="5">
    <source>
        <dbReference type="ARBA" id="ARBA00023136"/>
    </source>
</evidence>
<keyword evidence="5 6" id="KW-0472">Membrane</keyword>
<keyword evidence="2" id="KW-1003">Cell membrane</keyword>
<evidence type="ECO:0000259" key="8">
    <source>
        <dbReference type="Pfam" id="PF16995"/>
    </source>
</evidence>
<reference evidence="10" key="1">
    <citation type="journal article" date="2019" name="Int. J. Syst. Evol. Microbiol.">
        <title>The Global Catalogue of Microorganisms (GCM) 10K type strain sequencing project: providing services to taxonomists for standard genome sequencing and annotation.</title>
        <authorList>
            <consortium name="The Broad Institute Genomics Platform"/>
            <consortium name="The Broad Institute Genome Sequencing Center for Infectious Disease"/>
            <person name="Wu L."/>
            <person name="Ma J."/>
        </authorList>
    </citation>
    <scope>NUCLEOTIDE SEQUENCE [LARGE SCALE GENOMIC DNA]</scope>
    <source>
        <strain evidence="10">TBRC 7912</strain>
    </source>
</reference>
<comment type="caution">
    <text evidence="9">The sequence shown here is derived from an EMBL/GenBank/DDBJ whole genome shotgun (WGS) entry which is preliminary data.</text>
</comment>
<feature type="transmembrane region" description="Helical" evidence="6">
    <location>
        <begin position="53"/>
        <end position="74"/>
    </location>
</feature>
<feature type="domain" description="Lysyl-tRNA synthetase N-terminal transmembrane region" evidence="8">
    <location>
        <begin position="11"/>
        <end position="177"/>
    </location>
</feature>
<comment type="subcellular location">
    <subcellularLocation>
        <location evidence="1">Cell membrane</location>
        <topology evidence="1">Multi-pass membrane protein</topology>
    </subcellularLocation>
</comment>
<dbReference type="Pfam" id="PF09924">
    <property type="entry name" value="LPG_synthase_C"/>
    <property type="match status" value="1"/>
</dbReference>
<evidence type="ECO:0000313" key="10">
    <source>
        <dbReference type="Proteomes" id="UP001595698"/>
    </source>
</evidence>
<dbReference type="EMBL" id="JBHSBC010000037">
    <property type="protein sequence ID" value="MFC3984709.1"/>
    <property type="molecule type" value="Genomic_DNA"/>
</dbReference>
<gene>
    <name evidence="9" type="ORF">ACFOYY_31575</name>
</gene>
<dbReference type="PANTHER" id="PTHR34697:SF2">
    <property type="entry name" value="PHOSPHATIDYLGLYCEROL LYSYLTRANSFERASE"/>
    <property type="match status" value="1"/>
</dbReference>
<dbReference type="Pfam" id="PF16995">
    <property type="entry name" value="tRNA-synt_2_TM"/>
    <property type="match status" value="1"/>
</dbReference>
<feature type="transmembrane region" description="Helical" evidence="6">
    <location>
        <begin position="135"/>
        <end position="154"/>
    </location>
</feature>
<evidence type="ECO:0000256" key="1">
    <source>
        <dbReference type="ARBA" id="ARBA00004651"/>
    </source>
</evidence>
<evidence type="ECO:0000313" key="9">
    <source>
        <dbReference type="EMBL" id="MFC3984709.1"/>
    </source>
</evidence>
<dbReference type="InterPro" id="IPR024320">
    <property type="entry name" value="LPG_synthase_C"/>
</dbReference>
<dbReference type="Proteomes" id="UP001595698">
    <property type="component" value="Unassembled WGS sequence"/>
</dbReference>
<feature type="transmembrane region" description="Helical" evidence="6">
    <location>
        <begin position="104"/>
        <end position="123"/>
    </location>
</feature>
<evidence type="ECO:0000256" key="6">
    <source>
        <dbReference type="SAM" id="Phobius"/>
    </source>
</evidence>
<evidence type="ECO:0000259" key="7">
    <source>
        <dbReference type="Pfam" id="PF09924"/>
    </source>
</evidence>
<protein>
    <submittedName>
        <fullName evidence="9">Phosphatidylglycerol lysyltransferase domain-containing protein</fullName>
    </submittedName>
</protein>